<feature type="transmembrane region" description="Helical" evidence="1">
    <location>
        <begin position="296"/>
        <end position="319"/>
    </location>
</feature>
<accession>A0A839E487</accession>
<protein>
    <submittedName>
        <fullName evidence="2">Uncharacterized protein</fullName>
    </submittedName>
</protein>
<dbReference type="RefSeq" id="WP_182545437.1">
    <property type="nucleotide sequence ID" value="NZ_JACGWZ010000005.1"/>
</dbReference>
<gene>
    <name evidence="2" type="ORF">FHX42_003547</name>
</gene>
<comment type="caution">
    <text evidence="2">The sequence shown here is derived from an EMBL/GenBank/DDBJ whole genome shotgun (WGS) entry which is preliminary data.</text>
</comment>
<sequence length="334" mass="36890">MAALAVITGVQGTVDIGTSRREVGPRVPQDWELTGSGGPRPFVTWRTYRLPDQSSYLWESRHHRKGVGPRTYPDRLGLRTRARGEDHSTKSPWLRFWAPHRLAWWIATIFVVGSVCFVAGAAGSLVPGAFGGHHRMSLFAETCYFVGATLYTVSIYGQILETLNADRAIGPDRRSHAPERFRWFAFELRHLEFLVPFVLFLGSLVFNYETIFALGSSLNWLPELGLWTTSLLGAVLFLVSGFLQFIEAGHGYVSFDPRNVSWWVGVLFVIGSVGFVIGALPGLGTPGLPTSESYPGALIVKIGFLVGGVAYLAGSYLMLPELFTQLREHGRKAS</sequence>
<feature type="transmembrane region" description="Helical" evidence="1">
    <location>
        <begin position="138"/>
        <end position="160"/>
    </location>
</feature>
<keyword evidence="3" id="KW-1185">Reference proteome</keyword>
<dbReference type="Proteomes" id="UP000569329">
    <property type="component" value="Unassembled WGS sequence"/>
</dbReference>
<feature type="transmembrane region" description="Helical" evidence="1">
    <location>
        <begin position="102"/>
        <end position="126"/>
    </location>
</feature>
<feature type="transmembrane region" description="Helical" evidence="1">
    <location>
        <begin position="181"/>
        <end position="206"/>
    </location>
</feature>
<proteinExistence type="predicted"/>
<evidence type="ECO:0000256" key="1">
    <source>
        <dbReference type="SAM" id="Phobius"/>
    </source>
</evidence>
<dbReference type="AlphaFoldDB" id="A0A839E487"/>
<organism evidence="2 3">
    <name type="scientific">Halosaccharopolyspora lacisalsi</name>
    <dbReference type="NCBI Taxonomy" id="1000566"/>
    <lineage>
        <taxon>Bacteria</taxon>
        <taxon>Bacillati</taxon>
        <taxon>Actinomycetota</taxon>
        <taxon>Actinomycetes</taxon>
        <taxon>Pseudonocardiales</taxon>
        <taxon>Pseudonocardiaceae</taxon>
        <taxon>Halosaccharopolyspora</taxon>
    </lineage>
</organism>
<keyword evidence="1" id="KW-1133">Transmembrane helix</keyword>
<keyword evidence="1" id="KW-0472">Membrane</keyword>
<name>A0A839E487_9PSEU</name>
<evidence type="ECO:0000313" key="2">
    <source>
        <dbReference type="EMBL" id="MBA8826171.1"/>
    </source>
</evidence>
<dbReference type="EMBL" id="JACGWZ010000005">
    <property type="protein sequence ID" value="MBA8826171.1"/>
    <property type="molecule type" value="Genomic_DNA"/>
</dbReference>
<evidence type="ECO:0000313" key="3">
    <source>
        <dbReference type="Proteomes" id="UP000569329"/>
    </source>
</evidence>
<feature type="transmembrane region" description="Helical" evidence="1">
    <location>
        <begin position="226"/>
        <end position="248"/>
    </location>
</feature>
<feature type="transmembrane region" description="Helical" evidence="1">
    <location>
        <begin position="260"/>
        <end position="284"/>
    </location>
</feature>
<keyword evidence="1" id="KW-0812">Transmembrane</keyword>
<reference evidence="2 3" key="1">
    <citation type="submission" date="2020-07" db="EMBL/GenBank/DDBJ databases">
        <title>Sequencing the genomes of 1000 actinobacteria strains.</title>
        <authorList>
            <person name="Klenk H.-P."/>
        </authorList>
    </citation>
    <scope>NUCLEOTIDE SEQUENCE [LARGE SCALE GENOMIC DNA]</scope>
    <source>
        <strain evidence="2 3">DSM 45975</strain>
    </source>
</reference>